<dbReference type="PANTHER" id="PTHR43877:SF2">
    <property type="entry name" value="AMINOALKYLPHOSPHONATE N-ACETYLTRANSFERASE-RELATED"/>
    <property type="match status" value="1"/>
</dbReference>
<evidence type="ECO:0000256" key="1">
    <source>
        <dbReference type="ARBA" id="ARBA00022679"/>
    </source>
</evidence>
<keyword evidence="1 4" id="KW-0808">Transferase</keyword>
<protein>
    <submittedName>
        <fullName evidence="4">GNAT family N-acetyltransferase</fullName>
    </submittedName>
</protein>
<dbReference type="GO" id="GO:0016747">
    <property type="term" value="F:acyltransferase activity, transferring groups other than amino-acyl groups"/>
    <property type="evidence" value="ECO:0007669"/>
    <property type="project" value="InterPro"/>
</dbReference>
<gene>
    <name evidence="4" type="ORF">FZO89_10875</name>
</gene>
<dbReference type="InterPro" id="IPR000182">
    <property type="entry name" value="GNAT_dom"/>
</dbReference>
<evidence type="ECO:0000313" key="5">
    <source>
        <dbReference type="Proteomes" id="UP000324973"/>
    </source>
</evidence>
<accession>A0A5D4XV69</accession>
<dbReference type="CDD" id="cd04301">
    <property type="entry name" value="NAT_SF"/>
    <property type="match status" value="1"/>
</dbReference>
<evidence type="ECO:0000313" key="4">
    <source>
        <dbReference type="EMBL" id="TYT26720.1"/>
    </source>
</evidence>
<dbReference type="PROSITE" id="PS51186">
    <property type="entry name" value="GNAT"/>
    <property type="match status" value="1"/>
</dbReference>
<dbReference type="RefSeq" id="WP_149103275.1">
    <property type="nucleotide sequence ID" value="NZ_VTFT01000001.1"/>
</dbReference>
<comment type="caution">
    <text evidence="4">The sequence shown here is derived from an EMBL/GenBank/DDBJ whole genome shotgun (WGS) entry which is preliminary data.</text>
</comment>
<dbReference type="PANTHER" id="PTHR43877">
    <property type="entry name" value="AMINOALKYLPHOSPHONATE N-ACETYLTRANSFERASE-RELATED-RELATED"/>
    <property type="match status" value="1"/>
</dbReference>
<sequence length="152" mass="16460">MNIRPASPADREAILALVPRLAECGTPAGREQRQVVAVDLQTIAAAIDDASPESAMLAAEEDGVVVGFVHARTVTDYYTQSPIGHVSDLVVAPEAEGKGVGEALVQAAQAWARCRGYRMMQLYVLPGNAGARRLYERMGYRAEWFKYVKPLG</sequence>
<keyword evidence="5" id="KW-1185">Reference proteome</keyword>
<organism evidence="4 5">
    <name type="scientific">Luteimonas viscosa</name>
    <dbReference type="NCBI Taxonomy" id="1132694"/>
    <lineage>
        <taxon>Bacteria</taxon>
        <taxon>Pseudomonadati</taxon>
        <taxon>Pseudomonadota</taxon>
        <taxon>Gammaproteobacteria</taxon>
        <taxon>Lysobacterales</taxon>
        <taxon>Lysobacteraceae</taxon>
        <taxon>Luteimonas</taxon>
    </lineage>
</organism>
<evidence type="ECO:0000259" key="3">
    <source>
        <dbReference type="PROSITE" id="PS51186"/>
    </source>
</evidence>
<dbReference type="EMBL" id="VTFT01000001">
    <property type="protein sequence ID" value="TYT26720.1"/>
    <property type="molecule type" value="Genomic_DNA"/>
</dbReference>
<keyword evidence="2" id="KW-0012">Acyltransferase</keyword>
<dbReference type="Proteomes" id="UP000324973">
    <property type="component" value="Unassembled WGS sequence"/>
</dbReference>
<reference evidence="4 5" key="1">
    <citation type="submission" date="2019-08" db="EMBL/GenBank/DDBJ databases">
        <title>Luteimonas viscosus sp. nov., isolated from soil of a sunflower field.</title>
        <authorList>
            <person name="Jianli Z."/>
            <person name="Ying Z."/>
        </authorList>
    </citation>
    <scope>NUCLEOTIDE SEQUENCE [LARGE SCALE GENOMIC DNA]</scope>
    <source>
        <strain evidence="4 5">XBU10</strain>
    </source>
</reference>
<dbReference type="OrthoDB" id="5525374at2"/>
<name>A0A5D4XV69_9GAMM</name>
<dbReference type="Gene3D" id="3.40.630.30">
    <property type="match status" value="1"/>
</dbReference>
<dbReference type="InterPro" id="IPR050832">
    <property type="entry name" value="Bact_Acetyltransf"/>
</dbReference>
<dbReference type="Pfam" id="PF00583">
    <property type="entry name" value="Acetyltransf_1"/>
    <property type="match status" value="1"/>
</dbReference>
<proteinExistence type="predicted"/>
<dbReference type="InterPro" id="IPR016181">
    <property type="entry name" value="Acyl_CoA_acyltransferase"/>
</dbReference>
<feature type="domain" description="N-acetyltransferase" evidence="3">
    <location>
        <begin position="1"/>
        <end position="152"/>
    </location>
</feature>
<evidence type="ECO:0000256" key="2">
    <source>
        <dbReference type="ARBA" id="ARBA00023315"/>
    </source>
</evidence>
<dbReference type="SUPFAM" id="SSF55729">
    <property type="entry name" value="Acyl-CoA N-acyltransferases (Nat)"/>
    <property type="match status" value="1"/>
</dbReference>
<dbReference type="AlphaFoldDB" id="A0A5D4XV69"/>